<name>A0A6A4IKG4_9AGAR</name>
<dbReference type="CDD" id="cd18186">
    <property type="entry name" value="BTB_POZ_ZBTB_KLHL-like"/>
    <property type="match status" value="1"/>
</dbReference>
<evidence type="ECO:0000259" key="2">
    <source>
        <dbReference type="PROSITE" id="PS50097"/>
    </source>
</evidence>
<dbReference type="PANTHER" id="PTHR15600">
    <property type="entry name" value="SACSIN"/>
    <property type="match status" value="1"/>
</dbReference>
<keyword evidence="4" id="KW-1185">Reference proteome</keyword>
<dbReference type="SUPFAM" id="SSF55874">
    <property type="entry name" value="ATPase domain of HSP90 chaperone/DNA topoisomerase II/histidine kinase"/>
    <property type="match status" value="2"/>
</dbReference>
<evidence type="ECO:0000256" key="1">
    <source>
        <dbReference type="SAM" id="MobiDB-lite"/>
    </source>
</evidence>
<proteinExistence type="predicted"/>
<feature type="region of interest" description="Disordered" evidence="1">
    <location>
        <begin position="2539"/>
        <end position="2591"/>
    </location>
</feature>
<dbReference type="NCBIfam" id="NF047352">
    <property type="entry name" value="P_loop_sacsin"/>
    <property type="match status" value="1"/>
</dbReference>
<gene>
    <name evidence="3" type="ORF">BT96DRAFT_970434</name>
</gene>
<organism evidence="3 4">
    <name type="scientific">Gymnopus androsaceus JB14</name>
    <dbReference type="NCBI Taxonomy" id="1447944"/>
    <lineage>
        <taxon>Eukaryota</taxon>
        <taxon>Fungi</taxon>
        <taxon>Dikarya</taxon>
        <taxon>Basidiomycota</taxon>
        <taxon>Agaricomycotina</taxon>
        <taxon>Agaricomycetes</taxon>
        <taxon>Agaricomycetidae</taxon>
        <taxon>Agaricales</taxon>
        <taxon>Marasmiineae</taxon>
        <taxon>Omphalotaceae</taxon>
        <taxon>Gymnopus</taxon>
    </lineage>
</organism>
<dbReference type="InterPro" id="IPR011333">
    <property type="entry name" value="SKP1/BTB/POZ_sf"/>
</dbReference>
<dbReference type="EMBL" id="ML769389">
    <property type="protein sequence ID" value="KAE9408995.1"/>
    <property type="molecule type" value="Genomic_DNA"/>
</dbReference>
<feature type="domain" description="BTB" evidence="2">
    <location>
        <begin position="2206"/>
        <end position="2281"/>
    </location>
</feature>
<evidence type="ECO:0000313" key="4">
    <source>
        <dbReference type="Proteomes" id="UP000799118"/>
    </source>
</evidence>
<dbReference type="InterPro" id="IPR036890">
    <property type="entry name" value="HATPase_C_sf"/>
</dbReference>
<dbReference type="PANTHER" id="PTHR15600:SF42">
    <property type="entry name" value="SACSIN"/>
    <property type="match status" value="1"/>
</dbReference>
<dbReference type="Gene3D" id="3.30.710.10">
    <property type="entry name" value="Potassium Channel Kv1.1, Chain A"/>
    <property type="match status" value="1"/>
</dbReference>
<dbReference type="SUPFAM" id="SSF54695">
    <property type="entry name" value="POZ domain"/>
    <property type="match status" value="1"/>
</dbReference>
<dbReference type="Pfam" id="PF25794">
    <property type="entry name" value="SACS"/>
    <property type="match status" value="2"/>
</dbReference>
<dbReference type="OrthoDB" id="1262810at2759"/>
<reference evidence="3" key="1">
    <citation type="journal article" date="2019" name="Environ. Microbiol.">
        <title>Fungal ecological strategies reflected in gene transcription - a case study of two litter decomposers.</title>
        <authorList>
            <person name="Barbi F."/>
            <person name="Kohler A."/>
            <person name="Barry K."/>
            <person name="Baskaran P."/>
            <person name="Daum C."/>
            <person name="Fauchery L."/>
            <person name="Ihrmark K."/>
            <person name="Kuo A."/>
            <person name="LaButti K."/>
            <person name="Lipzen A."/>
            <person name="Morin E."/>
            <person name="Grigoriev I.V."/>
            <person name="Henrissat B."/>
            <person name="Lindahl B."/>
            <person name="Martin F."/>
        </authorList>
    </citation>
    <scope>NUCLEOTIDE SEQUENCE</scope>
    <source>
        <strain evidence="3">JB14</strain>
    </source>
</reference>
<dbReference type="InterPro" id="IPR052972">
    <property type="entry name" value="Sacsin_chaperone_reg"/>
</dbReference>
<dbReference type="PROSITE" id="PS50097">
    <property type="entry name" value="BTB"/>
    <property type="match status" value="1"/>
</dbReference>
<sequence length="2610" mass="295731">MPDTWREQIDIARAIKGILDSYPSNSILREILQNSDDAGATKQIFILDHRQHGTNNMIESALERTQGPALLAVNDSVFNDADWTAVRTMNASNKTKDETKTGKYGLGIRACYHVTDNMHILSGDKLAITDPHDEFQRYTGGLHISLEAEKDLYHDQIAAFSAALPYIPSYSEGTVVRLPLRTPAEASRSRIKPLPVTLSDIQALYQSFIRNELSVALLFLKHIMSIELREINDEDGDTLIAQVSVSNSEVASFRSFIPGADKYSNTYRLDVLSTVGGTNPILESWRITHLVLSKESVEKIMEGRLGYDVGDRLLEDKLSSHIALAFPLLGQHMQGRLFTLLPLPILTGLPFDVHGIFALTPDRQSLRNPEELGIGLESRERLLVTWNRMIFEDFLSEAWLYLVHTLIRDDTILDIWSAWPPQNVPIPFASSLLARFADTVLTRGDDIFPAQIQGETVPIGSGLPALIAEASIDRKLLHAVSMTGIPIIIPPPYIYHAFKCAGLKEPECCFRFFDAQSLHDFLQLHISELKALQDEDKDCILEYLICASPAHVIGLPLIPTVDRDRIALSRPTQRSKRYTLATVAEAEIFCSCDKAMVDLSVLSDNARAKLNQCSNGNVLNVVHLGPDILKGYLMKILGMHSDNEQLSLTKSLTGLSWFCAFWKWIDGLHNSKDFFAVASSFHLLPMLNDTIRHVTRKAFLIPDGRNGLYEMLRSAGVPFLHPLVSSTNTLSAYGKIISVDNFLELISVIHPDIQDSGDRLTLQKHLVECLQYQKNGPVLNFSQRASFRVLPVFPTRIPRVPAPVTELNTATGRLQYINVDPKFPLPILEDVTFIDMSESSRVLGLALEPDSLARALNEVELLNITLPNLSKQPSIFREEPGRFPEHPYTDHKTLAIMVTAELFCTKLSFTMLNERIEHLSSSVPDPARYEKAKVLFRILSKQWHHSFAPLLQTDRPGFQWYLGRWQRDNNAETKYSKGDFTLVDLGPLQDFVRDRKWIPLSVSQLAHSERILLDFELKIGTMFCPIPTGLREEHCINFLRAMGSSERPTIDALLRALDEVKSLPDMVALLSVLSEPSSHEGQDLTLQQLSEVYFDDMGNSDYITLKDDLVPVHPAISKMVADGLGIPFLSSLQLDDDEDLDIDEEDMGESLTTRIRKVLNEYNIEYSFNEYLANAADAGACQFRVVLDAKPSGTASILCPEMEFFQRGPAMILSNDAVFKVDDFKGIRNIGEGGKQNITGTIGKFGLGALSFYHFSEVAFIISGDYIMILDPSGSYLPKRRGQMRRSLWRKLKDFRRRYADHLAPMDGMFGFSSNQDSYAGTAMFFTPLTAISALERLGNGKIVKHWEIDLKARKRKTDDESNCSNGGSSSKTWFPWLTYPNSSSVWFRVKGHRWDKDLASILLGSSQNCGDLGSIPFILQDYNFPKRSLFPSMSMLYYAVASDRRAMVNVFFNPGYNAWLLSHAIPPLYLRGLHKSLPDHTLAIRKLTDWWPRKAQGPISEEVTNALYNSLTYNRPCSFSDDNRIPNFVVLGSITSLLPKSQLPMLGVESLTQVLKQALVEEGLQELFQAELSKRINRREEFDGGLPGMEVISMFDATIRFLLDGTSTNGHTVLLLVTKDLKLRRFKDSPTFYFAGDLPDTLFPHSEFLSNGFSGETRMHLSRSPLYRVQELNGPVVLNFISRHVGDPREVNSRPSEASLRWVESFWHHFQLKHLPRDLKFEHLSGYPLFPTFDAGLVSLAYCRSGRVLPDPKIKSNPFERDIIANDRAAWLAKWVVEKMRFGLHELDATHLNLLAQFPLWEATRDGVIQRLSANELRQLPFDIELSKVKRFLDPNQSIAQHASELQNLWSIQPYAEFSRMLHLNDAISEDDLPDYKYLLEKLIRGNVNDVKVPDGRLLLRSPEELFNNTVELFSAAFHCTQDIMFVHPDFRNLQRSLNVKTTPVTFEIFRQCAQAIHDEHLPDRDDRIFDRAAIVYRHYNNVLPSRIMANEGLWRQLDDLSFIPCSTAEDISYNLTPSLARHHPDAIASPNDLLRREFQHLAWTQRSLFVTEPTQNHIAVHPNIGAPTAEEVVSHLVILATQVASVHSHNRMLITDLKRIYNWLNQERWGAATALKRRLHEPIFLNVVDINDYFEPWQWRSAHQLVLNLSYDSQRCFKVEPFLLEFRELLVSAGVRKRVEVTHKDETELGDPKFERLRAAGKLLDIELRPEFLGEDENVEPTRLRAHRAFLAAHVTHIEEALTGGWNESTNGELSFPGSYFSARTFLDLLYTGDVKDERPDEDGDAMTLLQELLAMLSIADIWNLPTLKNKLGWLITVKYSFIQPETLETIQSEAEKYSATELVPSLRQSLPRKTLPFWRTLQMLERYISSIMNMYPTFGGSTWEEISDQQFRLLEGKVAKSSQRVPFANIRASLMKSLDDNIVIVTGLSLESEADMTPIPERAIAKDKSKGKAAASQKTKQARITKTLKHNTSISINVKPSTRRQTITTSTLTKGLVIVIPSRVGRGIKRYREEDNRQETDEDDTVIALDQERRSLKRSRLPSTSRCRVPSPEYRNLNHESSDETLISPHPVEKPSRKAKVSTRQPSSKCHIASARTCSYTGIFNLY</sequence>
<dbReference type="InterPro" id="IPR000210">
    <property type="entry name" value="BTB/POZ_dom"/>
</dbReference>
<feature type="non-terminal residue" evidence="3">
    <location>
        <position position="2610"/>
    </location>
</feature>
<dbReference type="GO" id="GO:0030544">
    <property type="term" value="F:Hsp70 protein binding"/>
    <property type="evidence" value="ECO:0007669"/>
    <property type="project" value="TreeGrafter"/>
</dbReference>
<evidence type="ECO:0000313" key="3">
    <source>
        <dbReference type="EMBL" id="KAE9408995.1"/>
    </source>
</evidence>
<accession>A0A6A4IKG4</accession>
<dbReference type="InterPro" id="IPR058210">
    <property type="entry name" value="SACS/Nov_dom"/>
</dbReference>
<protein>
    <recommendedName>
        <fullName evidence="2">BTB domain-containing protein</fullName>
    </recommendedName>
</protein>
<dbReference type="Proteomes" id="UP000799118">
    <property type="component" value="Unassembled WGS sequence"/>
</dbReference>